<name>A0AAN6YNU5_9PEZI</name>
<organism evidence="1 2">
    <name type="scientific">Podospora fimiseda</name>
    <dbReference type="NCBI Taxonomy" id="252190"/>
    <lineage>
        <taxon>Eukaryota</taxon>
        <taxon>Fungi</taxon>
        <taxon>Dikarya</taxon>
        <taxon>Ascomycota</taxon>
        <taxon>Pezizomycotina</taxon>
        <taxon>Sordariomycetes</taxon>
        <taxon>Sordariomycetidae</taxon>
        <taxon>Sordariales</taxon>
        <taxon>Podosporaceae</taxon>
        <taxon>Podospora</taxon>
    </lineage>
</organism>
<protein>
    <submittedName>
        <fullName evidence="1">Uncharacterized protein</fullName>
    </submittedName>
</protein>
<reference evidence="1" key="1">
    <citation type="journal article" date="2023" name="Mol. Phylogenet. Evol.">
        <title>Genome-scale phylogeny and comparative genomics of the fungal order Sordariales.</title>
        <authorList>
            <person name="Hensen N."/>
            <person name="Bonometti L."/>
            <person name="Westerberg I."/>
            <person name="Brannstrom I.O."/>
            <person name="Guillou S."/>
            <person name="Cros-Aarteil S."/>
            <person name="Calhoun S."/>
            <person name="Haridas S."/>
            <person name="Kuo A."/>
            <person name="Mondo S."/>
            <person name="Pangilinan J."/>
            <person name="Riley R."/>
            <person name="LaButti K."/>
            <person name="Andreopoulos B."/>
            <person name="Lipzen A."/>
            <person name="Chen C."/>
            <person name="Yan M."/>
            <person name="Daum C."/>
            <person name="Ng V."/>
            <person name="Clum A."/>
            <person name="Steindorff A."/>
            <person name="Ohm R.A."/>
            <person name="Martin F."/>
            <person name="Silar P."/>
            <person name="Natvig D.O."/>
            <person name="Lalanne C."/>
            <person name="Gautier V."/>
            <person name="Ament-Velasquez S.L."/>
            <person name="Kruys A."/>
            <person name="Hutchinson M.I."/>
            <person name="Powell A.J."/>
            <person name="Barry K."/>
            <person name="Miller A.N."/>
            <person name="Grigoriev I.V."/>
            <person name="Debuchy R."/>
            <person name="Gladieux P."/>
            <person name="Hiltunen Thoren M."/>
            <person name="Johannesson H."/>
        </authorList>
    </citation>
    <scope>NUCLEOTIDE SEQUENCE</scope>
    <source>
        <strain evidence="1">CBS 990.96</strain>
    </source>
</reference>
<dbReference type="Proteomes" id="UP001301958">
    <property type="component" value="Unassembled WGS sequence"/>
</dbReference>
<dbReference type="EMBL" id="MU865548">
    <property type="protein sequence ID" value="KAK4221431.1"/>
    <property type="molecule type" value="Genomic_DNA"/>
</dbReference>
<comment type="caution">
    <text evidence="1">The sequence shown here is derived from an EMBL/GenBank/DDBJ whole genome shotgun (WGS) entry which is preliminary data.</text>
</comment>
<reference evidence="1" key="2">
    <citation type="submission" date="2023-05" db="EMBL/GenBank/DDBJ databases">
        <authorList>
            <consortium name="Lawrence Berkeley National Laboratory"/>
            <person name="Steindorff A."/>
            <person name="Hensen N."/>
            <person name="Bonometti L."/>
            <person name="Westerberg I."/>
            <person name="Brannstrom I.O."/>
            <person name="Guillou S."/>
            <person name="Cros-Aarteil S."/>
            <person name="Calhoun S."/>
            <person name="Haridas S."/>
            <person name="Kuo A."/>
            <person name="Mondo S."/>
            <person name="Pangilinan J."/>
            <person name="Riley R."/>
            <person name="Labutti K."/>
            <person name="Andreopoulos B."/>
            <person name="Lipzen A."/>
            <person name="Chen C."/>
            <person name="Yanf M."/>
            <person name="Daum C."/>
            <person name="Ng V."/>
            <person name="Clum A."/>
            <person name="Ohm R."/>
            <person name="Martin F."/>
            <person name="Silar P."/>
            <person name="Natvig D."/>
            <person name="Lalanne C."/>
            <person name="Gautier V."/>
            <person name="Ament-Velasquez S.L."/>
            <person name="Kruys A."/>
            <person name="Hutchinson M.I."/>
            <person name="Powell A.J."/>
            <person name="Barry K."/>
            <person name="Miller A.N."/>
            <person name="Grigoriev I.V."/>
            <person name="Debuchy R."/>
            <person name="Gladieux P."/>
            <person name="Thoren M.H."/>
            <person name="Johannesson H."/>
        </authorList>
    </citation>
    <scope>NUCLEOTIDE SEQUENCE</scope>
    <source>
        <strain evidence="1">CBS 990.96</strain>
    </source>
</reference>
<evidence type="ECO:0000313" key="1">
    <source>
        <dbReference type="EMBL" id="KAK4221431.1"/>
    </source>
</evidence>
<gene>
    <name evidence="1" type="ORF">QBC38DRAFT_492069</name>
</gene>
<proteinExistence type="predicted"/>
<sequence length="259" mass="28323">MASKTFFLVNGWDYPKDSITLGSIITNPMHPQLALFKPETIHSPKSVSKKADYIGNVTDDAHHSFGLFRTFLRLYGLGDEDSFHYDRKRMLSYSIYGLESDSFEPRNALKTEVIEAERVAQFLRAGDYTASIFMVTGVKTVKGAGVTTGSSKGDGWKVRLNVDGETPVVFALELVELKASAAGQAASLKGLGADETVEELQDRLDRDFGKAIFTVIDGFDEENGHECKIVASSPAYLDLLTAGSARINVSLLKSPSIKE</sequence>
<accession>A0AAN6YNU5</accession>
<keyword evidence="2" id="KW-1185">Reference proteome</keyword>
<dbReference type="AlphaFoldDB" id="A0AAN6YNU5"/>
<evidence type="ECO:0000313" key="2">
    <source>
        <dbReference type="Proteomes" id="UP001301958"/>
    </source>
</evidence>